<dbReference type="Proteomes" id="UP000027195">
    <property type="component" value="Unassembled WGS sequence"/>
</dbReference>
<dbReference type="HOGENOM" id="CLU_1948480_0_0_1"/>
<dbReference type="EMBL" id="KL198028">
    <property type="protein sequence ID" value="KDQ16367.1"/>
    <property type="molecule type" value="Genomic_DNA"/>
</dbReference>
<gene>
    <name evidence="2" type="ORF">BOTBODRAFT_261504</name>
</gene>
<dbReference type="InParanoid" id="A0A067MWY9"/>
<feature type="compositionally biased region" description="Polar residues" evidence="1">
    <location>
        <begin position="95"/>
        <end position="107"/>
    </location>
</feature>
<sequence>MSPCPGFLSASLKRLLFPRDIGPQILRNLGTQRKISHAQNTPIPIVAHAFIPTARFVFGNQALRSFHATPVPRLATPESTPAESSSTPITALAQRGSNQLSLETPRNNVGKRPIPSPGLDSTRKHAVNP</sequence>
<organism evidence="2 3">
    <name type="scientific">Botryobasidium botryosum (strain FD-172 SS1)</name>
    <dbReference type="NCBI Taxonomy" id="930990"/>
    <lineage>
        <taxon>Eukaryota</taxon>
        <taxon>Fungi</taxon>
        <taxon>Dikarya</taxon>
        <taxon>Basidiomycota</taxon>
        <taxon>Agaricomycotina</taxon>
        <taxon>Agaricomycetes</taxon>
        <taxon>Cantharellales</taxon>
        <taxon>Botryobasidiaceae</taxon>
        <taxon>Botryobasidium</taxon>
    </lineage>
</organism>
<dbReference type="AlphaFoldDB" id="A0A067MWY9"/>
<protein>
    <submittedName>
        <fullName evidence="2">Uncharacterized protein</fullName>
    </submittedName>
</protein>
<name>A0A067MWY9_BOTB1</name>
<evidence type="ECO:0000256" key="1">
    <source>
        <dbReference type="SAM" id="MobiDB-lite"/>
    </source>
</evidence>
<evidence type="ECO:0000313" key="2">
    <source>
        <dbReference type="EMBL" id="KDQ16367.1"/>
    </source>
</evidence>
<reference evidence="3" key="1">
    <citation type="journal article" date="2014" name="Proc. Natl. Acad. Sci. U.S.A.">
        <title>Extensive sampling of basidiomycete genomes demonstrates inadequacy of the white-rot/brown-rot paradigm for wood decay fungi.</title>
        <authorList>
            <person name="Riley R."/>
            <person name="Salamov A.A."/>
            <person name="Brown D.W."/>
            <person name="Nagy L.G."/>
            <person name="Floudas D."/>
            <person name="Held B.W."/>
            <person name="Levasseur A."/>
            <person name="Lombard V."/>
            <person name="Morin E."/>
            <person name="Otillar R."/>
            <person name="Lindquist E.A."/>
            <person name="Sun H."/>
            <person name="LaButti K.M."/>
            <person name="Schmutz J."/>
            <person name="Jabbour D."/>
            <person name="Luo H."/>
            <person name="Baker S.E."/>
            <person name="Pisabarro A.G."/>
            <person name="Walton J.D."/>
            <person name="Blanchette R.A."/>
            <person name="Henrissat B."/>
            <person name="Martin F."/>
            <person name="Cullen D."/>
            <person name="Hibbett D.S."/>
            <person name="Grigoriev I.V."/>
        </authorList>
    </citation>
    <scope>NUCLEOTIDE SEQUENCE [LARGE SCALE GENOMIC DNA]</scope>
    <source>
        <strain evidence="3">FD-172 SS1</strain>
    </source>
</reference>
<feature type="region of interest" description="Disordered" evidence="1">
    <location>
        <begin position="69"/>
        <end position="129"/>
    </location>
</feature>
<evidence type="ECO:0000313" key="3">
    <source>
        <dbReference type="Proteomes" id="UP000027195"/>
    </source>
</evidence>
<keyword evidence="3" id="KW-1185">Reference proteome</keyword>
<proteinExistence type="predicted"/>
<accession>A0A067MWY9</accession>
<feature type="compositionally biased region" description="Low complexity" evidence="1">
    <location>
        <begin position="75"/>
        <end position="91"/>
    </location>
</feature>